<dbReference type="Pfam" id="PF04351">
    <property type="entry name" value="PilP"/>
    <property type="match status" value="1"/>
</dbReference>
<dbReference type="KEGG" id="gur:Gura_1813"/>
<name>A5GEZ8_GEOUR</name>
<dbReference type="PROSITE" id="PS51257">
    <property type="entry name" value="PROKAR_LIPOPROTEIN"/>
    <property type="match status" value="1"/>
</dbReference>
<protein>
    <recommendedName>
        <fullName evidence="4">Pilus assembly protein PilP</fullName>
    </recommendedName>
</protein>
<dbReference type="Proteomes" id="UP000006695">
    <property type="component" value="Chromosome"/>
</dbReference>
<evidence type="ECO:0000313" key="3">
    <source>
        <dbReference type="Proteomes" id="UP000006695"/>
    </source>
</evidence>
<dbReference type="STRING" id="351605.Gura_1813"/>
<reference evidence="2 3" key="1">
    <citation type="submission" date="2007-05" db="EMBL/GenBank/DDBJ databases">
        <title>Complete sequence of Geobacter uraniireducens Rf4.</title>
        <authorList>
            <consortium name="US DOE Joint Genome Institute"/>
            <person name="Copeland A."/>
            <person name="Lucas S."/>
            <person name="Lapidus A."/>
            <person name="Barry K."/>
            <person name="Detter J.C."/>
            <person name="Glavina del Rio T."/>
            <person name="Hammon N."/>
            <person name="Israni S."/>
            <person name="Dalin E."/>
            <person name="Tice H."/>
            <person name="Pitluck S."/>
            <person name="Chertkov O."/>
            <person name="Brettin T."/>
            <person name="Bruce D."/>
            <person name="Han C."/>
            <person name="Schmutz J."/>
            <person name="Larimer F."/>
            <person name="Land M."/>
            <person name="Hauser L."/>
            <person name="Kyrpides N."/>
            <person name="Mikhailova N."/>
            <person name="Shelobolina E."/>
            <person name="Aklujkar M."/>
            <person name="Lovley D."/>
            <person name="Richardson P."/>
        </authorList>
    </citation>
    <scope>NUCLEOTIDE SEQUENCE [LARGE SCALE GENOMIC DNA]</scope>
    <source>
        <strain evidence="2 3">Rf4</strain>
    </source>
</reference>
<feature type="region of interest" description="Disordered" evidence="1">
    <location>
        <begin position="41"/>
        <end position="63"/>
    </location>
</feature>
<evidence type="ECO:0000256" key="1">
    <source>
        <dbReference type="SAM" id="MobiDB-lite"/>
    </source>
</evidence>
<dbReference type="AlphaFoldDB" id="A5GEZ8"/>
<accession>A5GEZ8</accession>
<gene>
    <name evidence="2" type="ordered locus">Gura_1813</name>
</gene>
<dbReference type="EMBL" id="CP000698">
    <property type="protein sequence ID" value="ABQ26003.1"/>
    <property type="molecule type" value="Genomic_DNA"/>
</dbReference>
<dbReference type="Gene3D" id="2.30.30.830">
    <property type="match status" value="1"/>
</dbReference>
<sequence length="183" mass="20212">MKRKENRLRVITLLFIVSGLVFIGCKKKEDITVQQAAQPKVATKPNVPVQKQPSSAKGTASGVMNYDFKNKKDPFKAFLMPTEPSASKAKTVKARTSELLPIQNYDVSKFTVSGIITGLKENKALIIDPTGKGYVVRQGMLIGNNDGRITRISPSSIEISEQFRDDSGHVKKRKIVLPLAKKK</sequence>
<proteinExistence type="predicted"/>
<dbReference type="InterPro" id="IPR007446">
    <property type="entry name" value="PilP"/>
</dbReference>
<organism evidence="2 3">
    <name type="scientific">Geotalea uraniireducens (strain Rf4)</name>
    <name type="common">Geobacter uraniireducens</name>
    <dbReference type="NCBI Taxonomy" id="351605"/>
    <lineage>
        <taxon>Bacteria</taxon>
        <taxon>Pseudomonadati</taxon>
        <taxon>Thermodesulfobacteriota</taxon>
        <taxon>Desulfuromonadia</taxon>
        <taxon>Geobacterales</taxon>
        <taxon>Geobacteraceae</taxon>
        <taxon>Geotalea</taxon>
    </lineage>
</organism>
<evidence type="ECO:0000313" key="2">
    <source>
        <dbReference type="EMBL" id="ABQ26003.1"/>
    </source>
</evidence>
<dbReference type="OrthoDB" id="9788988at2"/>
<dbReference type="RefSeq" id="WP_011938708.1">
    <property type="nucleotide sequence ID" value="NC_009483.1"/>
</dbReference>
<keyword evidence="3" id="KW-1185">Reference proteome</keyword>
<feature type="compositionally biased region" description="Polar residues" evidence="1">
    <location>
        <begin position="49"/>
        <end position="58"/>
    </location>
</feature>
<dbReference type="HOGENOM" id="CLU_1480042_0_0_7"/>
<evidence type="ECO:0008006" key="4">
    <source>
        <dbReference type="Google" id="ProtNLM"/>
    </source>
</evidence>